<evidence type="ECO:0000256" key="1">
    <source>
        <dbReference type="ARBA" id="ARBA00003134"/>
    </source>
</evidence>
<name>A0A1M5IUA5_9BRAD</name>
<dbReference type="InterPro" id="IPR036510">
    <property type="entry name" value="Ribosomal_bS20_sf"/>
</dbReference>
<comment type="similarity">
    <text evidence="2 8">Belongs to the bacterial ribosomal protein bS20 family.</text>
</comment>
<evidence type="ECO:0000256" key="5">
    <source>
        <dbReference type="ARBA" id="ARBA00022980"/>
    </source>
</evidence>
<dbReference type="InterPro" id="IPR002583">
    <property type="entry name" value="Ribosomal_bS20"/>
</dbReference>
<dbReference type="GO" id="GO:0003735">
    <property type="term" value="F:structural constituent of ribosome"/>
    <property type="evidence" value="ECO:0007669"/>
    <property type="project" value="InterPro"/>
</dbReference>
<gene>
    <name evidence="8" type="primary">rpsT</name>
    <name evidence="9" type="ORF">SAMN05444169_1787</name>
</gene>
<keyword evidence="6 8" id="KW-0687">Ribonucleoprotein</keyword>
<reference evidence="9 10" key="1">
    <citation type="submission" date="2016-11" db="EMBL/GenBank/DDBJ databases">
        <authorList>
            <person name="Jaros S."/>
            <person name="Januszkiewicz K."/>
            <person name="Wedrychowicz H."/>
        </authorList>
    </citation>
    <scope>NUCLEOTIDE SEQUENCE [LARGE SCALE GENOMIC DNA]</scope>
    <source>
        <strain evidence="9 10">GAS242</strain>
    </source>
</reference>
<dbReference type="AlphaFoldDB" id="A0A1M5IUA5"/>
<dbReference type="EMBL" id="LT670818">
    <property type="protein sequence ID" value="SHG31540.1"/>
    <property type="molecule type" value="Genomic_DNA"/>
</dbReference>
<dbReference type="SUPFAM" id="SSF46992">
    <property type="entry name" value="Ribosomal protein S20"/>
    <property type="match status" value="1"/>
</dbReference>
<dbReference type="PANTHER" id="PTHR33398">
    <property type="entry name" value="30S RIBOSOMAL PROTEIN S20"/>
    <property type="match status" value="1"/>
</dbReference>
<dbReference type="GO" id="GO:0006412">
    <property type="term" value="P:translation"/>
    <property type="evidence" value="ECO:0007669"/>
    <property type="project" value="UniProtKB-UniRule"/>
</dbReference>
<proteinExistence type="inferred from homology"/>
<accession>A0A1M5IUA5</accession>
<dbReference type="HAMAP" id="MF_00500">
    <property type="entry name" value="Ribosomal_bS20"/>
    <property type="match status" value="1"/>
</dbReference>
<dbReference type="GO" id="GO:0070181">
    <property type="term" value="F:small ribosomal subunit rRNA binding"/>
    <property type="evidence" value="ECO:0007669"/>
    <property type="project" value="TreeGrafter"/>
</dbReference>
<comment type="function">
    <text evidence="1 8">Binds directly to 16S ribosomal RNA.</text>
</comment>
<dbReference type="Pfam" id="PF01649">
    <property type="entry name" value="Ribosomal_S20p"/>
    <property type="match status" value="1"/>
</dbReference>
<evidence type="ECO:0000256" key="8">
    <source>
        <dbReference type="HAMAP-Rule" id="MF_00500"/>
    </source>
</evidence>
<dbReference type="Gene3D" id="1.20.58.110">
    <property type="entry name" value="Ribosomal protein S20"/>
    <property type="match status" value="1"/>
</dbReference>
<sequence length="151" mass="17009">MAAGAILPPQFFERRRHASVLFAENGTVRDTRKHEIVDHAFGRPACLKPDHLATGHRRRIFETMANTSSAKKATRKIARRTIINKSRRTQMRGAVRTVEEAIKSGDRDAALKAMARAEPELMQAAQRNIIHRNNASRKVSRLAHQIAKLAK</sequence>
<dbReference type="Proteomes" id="UP000190675">
    <property type="component" value="Chromosome I"/>
</dbReference>
<evidence type="ECO:0000256" key="4">
    <source>
        <dbReference type="ARBA" id="ARBA00022884"/>
    </source>
</evidence>
<dbReference type="GO" id="GO:0015935">
    <property type="term" value="C:small ribosomal subunit"/>
    <property type="evidence" value="ECO:0007669"/>
    <property type="project" value="TreeGrafter"/>
</dbReference>
<evidence type="ECO:0000313" key="10">
    <source>
        <dbReference type="Proteomes" id="UP000190675"/>
    </source>
</evidence>
<evidence type="ECO:0000313" key="9">
    <source>
        <dbReference type="EMBL" id="SHG31540.1"/>
    </source>
</evidence>
<keyword evidence="4 8" id="KW-0694">RNA-binding</keyword>
<evidence type="ECO:0000256" key="7">
    <source>
        <dbReference type="ARBA" id="ARBA00035136"/>
    </source>
</evidence>
<keyword evidence="5 8" id="KW-0689">Ribosomal protein</keyword>
<evidence type="ECO:0000256" key="2">
    <source>
        <dbReference type="ARBA" id="ARBA00007634"/>
    </source>
</evidence>
<dbReference type="PANTHER" id="PTHR33398:SF1">
    <property type="entry name" value="SMALL RIBOSOMAL SUBUNIT PROTEIN BS20C"/>
    <property type="match status" value="1"/>
</dbReference>
<evidence type="ECO:0000256" key="3">
    <source>
        <dbReference type="ARBA" id="ARBA00022730"/>
    </source>
</evidence>
<keyword evidence="3 8" id="KW-0699">rRNA-binding</keyword>
<dbReference type="NCBIfam" id="TIGR00029">
    <property type="entry name" value="S20"/>
    <property type="match status" value="1"/>
</dbReference>
<organism evidence="9 10">
    <name type="scientific">Bradyrhizobium erythrophlei</name>
    <dbReference type="NCBI Taxonomy" id="1437360"/>
    <lineage>
        <taxon>Bacteria</taxon>
        <taxon>Pseudomonadati</taxon>
        <taxon>Pseudomonadota</taxon>
        <taxon>Alphaproteobacteria</taxon>
        <taxon>Hyphomicrobiales</taxon>
        <taxon>Nitrobacteraceae</taxon>
        <taxon>Bradyrhizobium</taxon>
    </lineage>
</organism>
<protein>
    <recommendedName>
        <fullName evidence="7 8">Small ribosomal subunit protein bS20</fullName>
    </recommendedName>
</protein>
<dbReference type="GO" id="GO:0005829">
    <property type="term" value="C:cytosol"/>
    <property type="evidence" value="ECO:0007669"/>
    <property type="project" value="TreeGrafter"/>
</dbReference>
<evidence type="ECO:0000256" key="6">
    <source>
        <dbReference type="ARBA" id="ARBA00023274"/>
    </source>
</evidence>